<organism evidence="1 2">
    <name type="scientific">Acetobacter cerevisiae</name>
    <dbReference type="NCBI Taxonomy" id="178900"/>
    <lineage>
        <taxon>Bacteria</taxon>
        <taxon>Pseudomonadati</taxon>
        <taxon>Pseudomonadota</taxon>
        <taxon>Alphaproteobacteria</taxon>
        <taxon>Acetobacterales</taxon>
        <taxon>Acetobacteraceae</taxon>
        <taxon>Acetobacter</taxon>
    </lineage>
</organism>
<accession>A0A149QWS3</accession>
<dbReference type="PATRIC" id="fig|178900.5.peg.122"/>
<dbReference type="AlphaFoldDB" id="A0A149QWS3"/>
<dbReference type="EMBL" id="LHZA01000087">
    <property type="protein sequence ID" value="KXV01763.1"/>
    <property type="molecule type" value="Genomic_DNA"/>
</dbReference>
<dbReference type="Proteomes" id="UP000075473">
    <property type="component" value="Unassembled WGS sequence"/>
</dbReference>
<dbReference type="GO" id="GO:0016740">
    <property type="term" value="F:transferase activity"/>
    <property type="evidence" value="ECO:0007669"/>
    <property type="project" value="UniProtKB-KW"/>
</dbReference>
<sequence>MTSLQFPPLWKAFDPEWYRQEYKTVLGDVISLPDADLKAWYEDQGAFSGHSPNRYFDEEWYRRNCSEALAEIAANRCRSGFEHYCRSGFKTQSPHYLFSERYYTSRSPDISLANLEKNGFANGYDHFLRSGDKEHRSGHLFFNPEIYIRNRPENPELAHLSPFIHLLHADKSMPDTVPLSSQFDPTWYRVTQPQAVQAVEYGYTPNLLYQFLADFTPDGF</sequence>
<proteinExistence type="predicted"/>
<keyword evidence="1" id="KW-0808">Transferase</keyword>
<evidence type="ECO:0000313" key="1">
    <source>
        <dbReference type="EMBL" id="KXV01763.1"/>
    </source>
</evidence>
<comment type="caution">
    <text evidence="1">The sequence shown here is derived from an EMBL/GenBank/DDBJ whole genome shotgun (WGS) entry which is preliminary data.</text>
</comment>
<dbReference type="RefSeq" id="WP_062247631.1">
    <property type="nucleotide sequence ID" value="NZ_LHZA01000087.1"/>
</dbReference>
<reference evidence="1 2" key="1">
    <citation type="submission" date="2015-06" db="EMBL/GenBank/DDBJ databases">
        <title>Improved classification and identification of acetic acid bacteria using matrix-assisted laser desorption/ionization time-of-flight mass spectrometry; Gluconobacter nephelii and Gluconobacter uchimurae are later heterotypic synonyms of Gluconobacter japonicus and Gluconobacter oxydans, respectively.</title>
        <authorList>
            <person name="Li L."/>
            <person name="Cleenwerck I."/>
            <person name="De Vuyst L."/>
            <person name="Vandamme P."/>
        </authorList>
    </citation>
    <scope>NUCLEOTIDE SEQUENCE [LARGE SCALE GENOMIC DNA]</scope>
    <source>
        <strain evidence="1 2">LMG 1625</strain>
    </source>
</reference>
<gene>
    <name evidence="1" type="ORF">AD928_01360</name>
</gene>
<protein>
    <submittedName>
        <fullName evidence="1">Glycosyl transferase</fullName>
    </submittedName>
</protein>
<evidence type="ECO:0000313" key="2">
    <source>
        <dbReference type="Proteomes" id="UP000075473"/>
    </source>
</evidence>
<name>A0A149QWS3_9PROT</name>